<comment type="caution">
    <text evidence="1">The sequence shown here is derived from an EMBL/GenBank/DDBJ whole genome shotgun (WGS) entry which is preliminary data.</text>
</comment>
<dbReference type="RefSeq" id="WP_253619851.1">
    <property type="nucleotide sequence ID" value="NZ_JAMZDE010000007.1"/>
</dbReference>
<dbReference type="SUPFAM" id="SSF53335">
    <property type="entry name" value="S-adenosyl-L-methionine-dependent methyltransferases"/>
    <property type="match status" value="1"/>
</dbReference>
<reference evidence="1" key="1">
    <citation type="submission" date="2022-06" db="EMBL/GenBank/DDBJ databases">
        <title>Idiomarina rhizosphaerae M1R2S28.</title>
        <authorList>
            <person name="Sun J.-Q."/>
            <person name="Li L.-F."/>
        </authorList>
    </citation>
    <scope>NUCLEOTIDE SEQUENCE</scope>
    <source>
        <strain evidence="1">M1R2S28</strain>
    </source>
</reference>
<dbReference type="AlphaFoldDB" id="A0A9X2FWT9"/>
<keyword evidence="1" id="KW-0808">Transferase</keyword>
<protein>
    <submittedName>
        <fullName evidence="1">SAM-dependent methyltransferase</fullName>
    </submittedName>
</protein>
<proteinExistence type="predicted"/>
<accession>A0A9X2FWT9</accession>
<dbReference type="GO" id="GO:0032259">
    <property type="term" value="P:methylation"/>
    <property type="evidence" value="ECO:0007669"/>
    <property type="project" value="UniProtKB-KW"/>
</dbReference>
<evidence type="ECO:0000313" key="1">
    <source>
        <dbReference type="EMBL" id="MCP1339977.1"/>
    </source>
</evidence>
<dbReference type="EMBL" id="JAMZDE010000007">
    <property type="protein sequence ID" value="MCP1339977.1"/>
    <property type="molecule type" value="Genomic_DNA"/>
</dbReference>
<name>A0A9X2FWT9_9GAMM</name>
<organism evidence="1 2">
    <name type="scientific">Idiomarina rhizosphaerae</name>
    <dbReference type="NCBI Taxonomy" id="2961572"/>
    <lineage>
        <taxon>Bacteria</taxon>
        <taxon>Pseudomonadati</taxon>
        <taxon>Pseudomonadota</taxon>
        <taxon>Gammaproteobacteria</taxon>
        <taxon>Alteromonadales</taxon>
        <taxon>Idiomarinaceae</taxon>
        <taxon>Idiomarina</taxon>
    </lineage>
</organism>
<keyword evidence="1" id="KW-0489">Methyltransferase</keyword>
<gene>
    <name evidence="1" type="ORF">NJR55_10295</name>
</gene>
<keyword evidence="2" id="KW-1185">Reference proteome</keyword>
<dbReference type="InterPro" id="IPR029063">
    <property type="entry name" value="SAM-dependent_MTases_sf"/>
</dbReference>
<dbReference type="GO" id="GO:0008168">
    <property type="term" value="F:methyltransferase activity"/>
    <property type="evidence" value="ECO:0007669"/>
    <property type="project" value="UniProtKB-KW"/>
</dbReference>
<dbReference type="Proteomes" id="UP001139474">
    <property type="component" value="Unassembled WGS sequence"/>
</dbReference>
<evidence type="ECO:0000313" key="2">
    <source>
        <dbReference type="Proteomes" id="UP001139474"/>
    </source>
</evidence>
<sequence>MTTTKNPWSDYWQKGAKASFLDDKARLQAYQMRKFWFERMDENELKQPIVDVGTGNGIVVQWLTEYSQEKGKKLDVLGIDSAELKPFNTTLKLHAETPYETFKLPSNKKAGAFVSHFGLEYGDMQIGLENLHLQLKRGGNIIALVHSSDSNIYKNSKALFEFIPSVLKLLKKSVTPLQEALLKHGSNNLPKSALREQHNLNQFARKYERYGAFQAMNFVPATKHALQAAAQGNSDESHRVLSGYINAINEHKARLVSLLRATEQLGDTANTTELFESIGFKNVTIQTVAFPETGVVGSCVQCSK</sequence>